<dbReference type="Proteomes" id="UP000277424">
    <property type="component" value="Unassembled WGS sequence"/>
</dbReference>
<gene>
    <name evidence="2" type="ORF">BCL74_2634</name>
</gene>
<dbReference type="OrthoDB" id="110250at2"/>
<reference evidence="2 3" key="1">
    <citation type="submission" date="2018-10" db="EMBL/GenBank/DDBJ databases">
        <title>Comparative analysis of microorganisms from saline springs in Andes Mountain Range, Colombia.</title>
        <authorList>
            <person name="Rubin E."/>
        </authorList>
    </citation>
    <scope>NUCLEOTIDE SEQUENCE [LARGE SCALE GENOMIC DNA]</scope>
    <source>
        <strain evidence="2 3">USBA 36</strain>
    </source>
</reference>
<keyword evidence="1" id="KW-0812">Transmembrane</keyword>
<evidence type="ECO:0000313" key="2">
    <source>
        <dbReference type="EMBL" id="RKQ70684.1"/>
    </source>
</evidence>
<evidence type="ECO:0000313" key="3">
    <source>
        <dbReference type="Proteomes" id="UP000277424"/>
    </source>
</evidence>
<dbReference type="InterPro" id="IPR007404">
    <property type="entry name" value="YdjM-like"/>
</dbReference>
<name>A0A420WI24_9PROT</name>
<keyword evidence="1" id="KW-0472">Membrane</keyword>
<dbReference type="RefSeq" id="WP_121220615.1">
    <property type="nucleotide sequence ID" value="NZ_RBIG01000002.1"/>
</dbReference>
<dbReference type="PANTHER" id="PTHR40031">
    <property type="entry name" value="HYPOTHETICAL MEMBRANE SPANNING PROTEIN"/>
    <property type="match status" value="1"/>
</dbReference>
<proteinExistence type="predicted"/>
<evidence type="ECO:0000256" key="1">
    <source>
        <dbReference type="SAM" id="Phobius"/>
    </source>
</evidence>
<comment type="caution">
    <text evidence="2">The sequence shown here is derived from an EMBL/GenBank/DDBJ whole genome shotgun (WGS) entry which is preliminary data.</text>
</comment>
<feature type="transmembrane region" description="Helical" evidence="1">
    <location>
        <begin position="162"/>
        <end position="182"/>
    </location>
</feature>
<accession>A0A420WI24</accession>
<dbReference type="Pfam" id="PF04307">
    <property type="entry name" value="YdjM"/>
    <property type="match status" value="1"/>
</dbReference>
<protein>
    <submittedName>
        <fullName evidence="2">Inner membrane protein</fullName>
    </submittedName>
</protein>
<keyword evidence="1" id="KW-1133">Transmembrane helix</keyword>
<organism evidence="2 3">
    <name type="scientific">Oceanibaculum indicum</name>
    <dbReference type="NCBI Taxonomy" id="526216"/>
    <lineage>
        <taxon>Bacteria</taxon>
        <taxon>Pseudomonadati</taxon>
        <taxon>Pseudomonadota</taxon>
        <taxon>Alphaproteobacteria</taxon>
        <taxon>Rhodospirillales</taxon>
        <taxon>Oceanibaculaceae</taxon>
        <taxon>Oceanibaculum</taxon>
    </lineage>
</organism>
<dbReference type="AlphaFoldDB" id="A0A420WI24"/>
<dbReference type="PANTHER" id="PTHR40031:SF1">
    <property type="entry name" value="MEMBRANE-BOUND METAL-DEPENDENT HYDROLASE"/>
    <property type="match status" value="1"/>
</dbReference>
<feature type="transmembrane region" description="Helical" evidence="1">
    <location>
        <begin position="89"/>
        <end position="109"/>
    </location>
</feature>
<feature type="transmembrane region" description="Helical" evidence="1">
    <location>
        <begin position="59"/>
        <end position="77"/>
    </location>
</feature>
<dbReference type="EMBL" id="RBIG01000002">
    <property type="protein sequence ID" value="RKQ70684.1"/>
    <property type="molecule type" value="Genomic_DNA"/>
</dbReference>
<dbReference type="InterPro" id="IPR053170">
    <property type="entry name" value="Transcription_regulator"/>
</dbReference>
<feature type="transmembrane region" description="Helical" evidence="1">
    <location>
        <begin position="129"/>
        <end position="150"/>
    </location>
</feature>
<sequence>MDSVTQFALGATIGAVALAPRIGARRAILVGGLLGTLPDLDVLLPSADPIDAFVTHRGFSHSLFVLTALSPLLAEGLRRLDSRLKDSRLACYLGVWLILITHALLDAFTTYGTRIFWPVSDVPVSISSIFIIDPLYTLPLLVAMIAGLIAGGWGARLRRTATTALILSTAYLGWALAAQGIAEAKVKQALAEAGQGYERLTMIPMPFNSLLWRGLAIDGDRYVNVYRSIFDEQAAAPLHVHPRGMALEADLPDRTPVEKVAAFSRGYYALSAKGHDVLLTDLRMGVEPNYVFTFKIAERNSPVTGMVPAKQLERVNDASQLSWLWRRILDESAVRME</sequence>